<accession>A0AAJ0HTJ3</accession>
<organism evidence="2 3">
    <name type="scientific">Lasiosphaeria hispida</name>
    <dbReference type="NCBI Taxonomy" id="260671"/>
    <lineage>
        <taxon>Eukaryota</taxon>
        <taxon>Fungi</taxon>
        <taxon>Dikarya</taxon>
        <taxon>Ascomycota</taxon>
        <taxon>Pezizomycotina</taxon>
        <taxon>Sordariomycetes</taxon>
        <taxon>Sordariomycetidae</taxon>
        <taxon>Sordariales</taxon>
        <taxon>Lasiosphaeriaceae</taxon>
        <taxon>Lasiosphaeria</taxon>
    </lineage>
</organism>
<keyword evidence="3" id="KW-1185">Reference proteome</keyword>
<comment type="caution">
    <text evidence="2">The sequence shown here is derived from an EMBL/GenBank/DDBJ whole genome shotgun (WGS) entry which is preliminary data.</text>
</comment>
<gene>
    <name evidence="2" type="ORF">B0T25DRAFT_8745</name>
</gene>
<dbReference type="Proteomes" id="UP001275084">
    <property type="component" value="Unassembled WGS sequence"/>
</dbReference>
<name>A0AAJ0HTJ3_9PEZI</name>
<keyword evidence="1" id="KW-1133">Transmembrane helix</keyword>
<feature type="transmembrane region" description="Helical" evidence="1">
    <location>
        <begin position="42"/>
        <end position="61"/>
    </location>
</feature>
<keyword evidence="1" id="KW-0472">Membrane</keyword>
<proteinExistence type="predicted"/>
<evidence type="ECO:0000256" key="1">
    <source>
        <dbReference type="SAM" id="Phobius"/>
    </source>
</evidence>
<dbReference type="EMBL" id="JAUIQD010000001">
    <property type="protein sequence ID" value="KAK3362564.1"/>
    <property type="molecule type" value="Genomic_DNA"/>
</dbReference>
<evidence type="ECO:0000313" key="2">
    <source>
        <dbReference type="EMBL" id="KAK3362564.1"/>
    </source>
</evidence>
<protein>
    <submittedName>
        <fullName evidence="2">Uncharacterized protein</fullName>
    </submittedName>
</protein>
<evidence type="ECO:0000313" key="3">
    <source>
        <dbReference type="Proteomes" id="UP001275084"/>
    </source>
</evidence>
<reference evidence="2" key="2">
    <citation type="submission" date="2023-06" db="EMBL/GenBank/DDBJ databases">
        <authorList>
            <consortium name="Lawrence Berkeley National Laboratory"/>
            <person name="Haridas S."/>
            <person name="Hensen N."/>
            <person name="Bonometti L."/>
            <person name="Westerberg I."/>
            <person name="Brannstrom I.O."/>
            <person name="Guillou S."/>
            <person name="Cros-Aarteil S."/>
            <person name="Calhoun S."/>
            <person name="Kuo A."/>
            <person name="Mondo S."/>
            <person name="Pangilinan J."/>
            <person name="Riley R."/>
            <person name="Labutti K."/>
            <person name="Andreopoulos B."/>
            <person name="Lipzen A."/>
            <person name="Chen C."/>
            <person name="Yanf M."/>
            <person name="Daum C."/>
            <person name="Ng V."/>
            <person name="Clum A."/>
            <person name="Steindorff A."/>
            <person name="Ohm R."/>
            <person name="Martin F."/>
            <person name="Silar P."/>
            <person name="Natvig D."/>
            <person name="Lalanne C."/>
            <person name="Gautier V."/>
            <person name="Ament-Velasquez S.L."/>
            <person name="Kruys A."/>
            <person name="Hutchinson M.I."/>
            <person name="Powell A.J."/>
            <person name="Barry K."/>
            <person name="Miller A.N."/>
            <person name="Grigoriev I.V."/>
            <person name="Debuchy R."/>
            <person name="Gladieux P."/>
            <person name="Thoren M.H."/>
            <person name="Johannesson H."/>
        </authorList>
    </citation>
    <scope>NUCLEOTIDE SEQUENCE</scope>
    <source>
        <strain evidence="2">CBS 955.72</strain>
    </source>
</reference>
<reference evidence="2" key="1">
    <citation type="journal article" date="2023" name="Mol. Phylogenet. Evol.">
        <title>Genome-scale phylogeny and comparative genomics of the fungal order Sordariales.</title>
        <authorList>
            <person name="Hensen N."/>
            <person name="Bonometti L."/>
            <person name="Westerberg I."/>
            <person name="Brannstrom I.O."/>
            <person name="Guillou S."/>
            <person name="Cros-Aarteil S."/>
            <person name="Calhoun S."/>
            <person name="Haridas S."/>
            <person name="Kuo A."/>
            <person name="Mondo S."/>
            <person name="Pangilinan J."/>
            <person name="Riley R."/>
            <person name="LaButti K."/>
            <person name="Andreopoulos B."/>
            <person name="Lipzen A."/>
            <person name="Chen C."/>
            <person name="Yan M."/>
            <person name="Daum C."/>
            <person name="Ng V."/>
            <person name="Clum A."/>
            <person name="Steindorff A."/>
            <person name="Ohm R.A."/>
            <person name="Martin F."/>
            <person name="Silar P."/>
            <person name="Natvig D.O."/>
            <person name="Lalanne C."/>
            <person name="Gautier V."/>
            <person name="Ament-Velasquez S.L."/>
            <person name="Kruys A."/>
            <person name="Hutchinson M.I."/>
            <person name="Powell A.J."/>
            <person name="Barry K."/>
            <person name="Miller A.N."/>
            <person name="Grigoriev I.V."/>
            <person name="Debuchy R."/>
            <person name="Gladieux P."/>
            <person name="Hiltunen Thoren M."/>
            <person name="Johannesson H."/>
        </authorList>
    </citation>
    <scope>NUCLEOTIDE SEQUENCE</scope>
    <source>
        <strain evidence="2">CBS 955.72</strain>
    </source>
</reference>
<dbReference type="AlphaFoldDB" id="A0AAJ0HTJ3"/>
<keyword evidence="1" id="KW-0812">Transmembrane</keyword>
<sequence>MPATCFQKENSLLLGTLGDSLTLEHAPAAFLLSTPGNRIPGWSNYLVILLFYLFAGFVDILRAFRRGVRSKPSGRRARTARMLQSFGRWLKSFLGSSTTNYPDKKSPSPTLSTIIFFFFFLFFFLALSCRWHRGQLLDRQCVGPVHLRAARLG</sequence>
<feature type="transmembrane region" description="Helical" evidence="1">
    <location>
        <begin position="111"/>
        <end position="129"/>
    </location>
</feature>